<gene>
    <name evidence="7" type="ordered locus">Msip34_1876</name>
</gene>
<feature type="transmembrane region" description="Helical" evidence="5">
    <location>
        <begin position="7"/>
        <end position="28"/>
    </location>
</feature>
<dbReference type="RefSeq" id="WP_015830489.1">
    <property type="nucleotide sequence ID" value="NC_012969.1"/>
</dbReference>
<evidence type="ECO:0000313" key="7">
    <source>
        <dbReference type="EMBL" id="ACT51118.1"/>
    </source>
</evidence>
<dbReference type="OrthoDB" id="5797290at2"/>
<name>C6X6X5_METGS</name>
<dbReference type="InterPro" id="IPR025423">
    <property type="entry name" value="TMEM205-like"/>
</dbReference>
<evidence type="ECO:0000259" key="6">
    <source>
        <dbReference type="Pfam" id="PF13664"/>
    </source>
</evidence>
<keyword evidence="3 5" id="KW-1133">Transmembrane helix</keyword>
<evidence type="ECO:0000313" key="8">
    <source>
        <dbReference type="Proteomes" id="UP000002743"/>
    </source>
</evidence>
<proteinExistence type="predicted"/>
<evidence type="ECO:0000256" key="4">
    <source>
        <dbReference type="ARBA" id="ARBA00023136"/>
    </source>
</evidence>
<protein>
    <recommendedName>
        <fullName evidence="6">TMEM205-like domain-containing protein</fullName>
    </recommendedName>
</protein>
<reference evidence="7 8" key="2">
    <citation type="journal article" date="2011" name="J. Bacteriol.">
        <title>Genomes of three methylotrophs from a single niche uncover genetic and metabolic divergence of Methylophilaceae.</title>
        <authorList>
            <person name="Lapidus A."/>
            <person name="Clum A."/>
            <person name="Labutti K."/>
            <person name="Kaluzhnaya M.G."/>
            <person name="Lim S."/>
            <person name="Beck D.A."/>
            <person name="Glavina Del Rio T."/>
            <person name="Nolan M."/>
            <person name="Mavromatis K."/>
            <person name="Huntemann M."/>
            <person name="Lucas S."/>
            <person name="Lidstrom M.E."/>
            <person name="Ivanova N."/>
            <person name="Chistoserdova L."/>
        </authorList>
    </citation>
    <scope>NUCLEOTIDE SEQUENCE [LARGE SCALE GENOMIC DNA]</scope>
    <source>
        <strain evidence="7 8">SIP3-4</strain>
    </source>
</reference>
<feature type="transmembrane region" description="Helical" evidence="5">
    <location>
        <begin position="80"/>
        <end position="105"/>
    </location>
</feature>
<reference evidence="8" key="1">
    <citation type="submission" date="2009-07" db="EMBL/GenBank/DDBJ databases">
        <title>Complete sequence of chromosome of Methylovorus sp. SIP3-4.</title>
        <authorList>
            <person name="Lucas S."/>
            <person name="Copeland A."/>
            <person name="Lapidus A."/>
            <person name="Glavina del Rio T."/>
            <person name="Tice H."/>
            <person name="Bruce D."/>
            <person name="Goodwin L."/>
            <person name="Pitluck S."/>
            <person name="Clum A."/>
            <person name="Larimer F."/>
            <person name="Land M."/>
            <person name="Hauser L."/>
            <person name="Kyrpides N."/>
            <person name="Mikhailova N."/>
            <person name="Kayluzhnaya M."/>
            <person name="Chistoserdova L."/>
        </authorList>
    </citation>
    <scope>NUCLEOTIDE SEQUENCE [LARGE SCALE GENOMIC DNA]</scope>
    <source>
        <strain evidence="8">SIP3-4</strain>
    </source>
</reference>
<evidence type="ECO:0000256" key="3">
    <source>
        <dbReference type="ARBA" id="ARBA00022989"/>
    </source>
</evidence>
<dbReference type="Pfam" id="PF13664">
    <property type="entry name" value="DUF4149"/>
    <property type="match status" value="1"/>
</dbReference>
<organism evidence="7 8">
    <name type="scientific">Methylovorus glucosotrophus (strain SIP3-4)</name>
    <dbReference type="NCBI Taxonomy" id="582744"/>
    <lineage>
        <taxon>Bacteria</taxon>
        <taxon>Pseudomonadati</taxon>
        <taxon>Pseudomonadota</taxon>
        <taxon>Betaproteobacteria</taxon>
        <taxon>Nitrosomonadales</taxon>
        <taxon>Methylophilaceae</taxon>
        <taxon>Methylovorus</taxon>
    </lineage>
</organism>
<sequence length="150" mass="16295" precursor="true">MGAWSDKLALLVITLWVGALWAVGYLVAPTLFSALSDRQLAGSLAGKMFTLVAYIGVGSAFYLLIHRLANFGTTALKQGFFWAVVVMLILTLFGHFGIQPLIAQLKAQAMPADVMHSIFASRFKAWHGIASIAYLIESLLGLILVLKARE</sequence>
<evidence type="ECO:0000256" key="2">
    <source>
        <dbReference type="ARBA" id="ARBA00022692"/>
    </source>
</evidence>
<evidence type="ECO:0000256" key="1">
    <source>
        <dbReference type="ARBA" id="ARBA00004370"/>
    </source>
</evidence>
<keyword evidence="2 5" id="KW-0812">Transmembrane</keyword>
<feature type="transmembrane region" description="Helical" evidence="5">
    <location>
        <begin position="48"/>
        <end position="68"/>
    </location>
</feature>
<dbReference type="STRING" id="582744.Msip34_1876"/>
<dbReference type="HOGENOM" id="CLU_136732_1_1_4"/>
<keyword evidence="8" id="KW-1185">Reference proteome</keyword>
<dbReference type="GO" id="GO:0016020">
    <property type="term" value="C:membrane"/>
    <property type="evidence" value="ECO:0007669"/>
    <property type="project" value="UniProtKB-SubCell"/>
</dbReference>
<keyword evidence="4 5" id="KW-0472">Membrane</keyword>
<dbReference type="KEGG" id="mei:Msip34_1876"/>
<evidence type="ECO:0000256" key="5">
    <source>
        <dbReference type="SAM" id="Phobius"/>
    </source>
</evidence>
<feature type="domain" description="TMEM205-like" evidence="6">
    <location>
        <begin position="11"/>
        <end position="109"/>
    </location>
</feature>
<accession>C6X6X5</accession>
<comment type="subcellular location">
    <subcellularLocation>
        <location evidence="1">Membrane</location>
    </subcellularLocation>
</comment>
<dbReference type="AlphaFoldDB" id="C6X6X5"/>
<dbReference type="eggNOG" id="ENOG5031AKJ">
    <property type="taxonomic scope" value="Bacteria"/>
</dbReference>
<dbReference type="EMBL" id="CP001674">
    <property type="protein sequence ID" value="ACT51118.1"/>
    <property type="molecule type" value="Genomic_DNA"/>
</dbReference>
<feature type="transmembrane region" description="Helical" evidence="5">
    <location>
        <begin position="125"/>
        <end position="146"/>
    </location>
</feature>
<dbReference type="Proteomes" id="UP000002743">
    <property type="component" value="Chromosome"/>
</dbReference>